<proteinExistence type="predicted"/>
<sequence>MLLQALKKGSKYHDAALLSKLNAKLHKELPELVKAWNQQLKSEAKTTSYLTGVEMVLEEGAKRVAKKTKTAAKTAGKGKAAGKGKEEGRRRRRRG</sequence>
<accession>D8LW08</accession>
<feature type="region of interest" description="Disordered" evidence="1">
    <location>
        <begin position="67"/>
        <end position="95"/>
    </location>
</feature>
<dbReference type="EMBL" id="FN668638">
    <property type="protein sequence ID" value="CBK19997.2"/>
    <property type="molecule type" value="Genomic_DNA"/>
</dbReference>
<keyword evidence="3" id="KW-1185">Reference proteome</keyword>
<dbReference type="RefSeq" id="XP_012894045.1">
    <property type="nucleotide sequence ID" value="XM_013038591.1"/>
</dbReference>
<dbReference type="Proteomes" id="UP000008312">
    <property type="component" value="Unassembled WGS sequence"/>
</dbReference>
<evidence type="ECO:0000313" key="3">
    <source>
        <dbReference type="Proteomes" id="UP000008312"/>
    </source>
</evidence>
<dbReference type="AlphaFoldDB" id="D8LW08"/>
<gene>
    <name evidence="2" type="ORF">GSBLH_T00000390001</name>
</gene>
<protein>
    <submittedName>
        <fullName evidence="2">Uncharacterized protein</fullName>
    </submittedName>
</protein>
<dbReference type="GeneID" id="24917702"/>
<dbReference type="OrthoDB" id="202602at2759"/>
<organism evidence="2">
    <name type="scientific">Blastocystis hominis</name>
    <dbReference type="NCBI Taxonomy" id="12968"/>
    <lineage>
        <taxon>Eukaryota</taxon>
        <taxon>Sar</taxon>
        <taxon>Stramenopiles</taxon>
        <taxon>Bigyra</taxon>
        <taxon>Opalozoa</taxon>
        <taxon>Opalinata</taxon>
        <taxon>Blastocystidae</taxon>
        <taxon>Blastocystis</taxon>
    </lineage>
</organism>
<evidence type="ECO:0000313" key="2">
    <source>
        <dbReference type="EMBL" id="CBK19997.2"/>
    </source>
</evidence>
<reference evidence="2" key="1">
    <citation type="submission" date="2010-02" db="EMBL/GenBank/DDBJ databases">
        <title>Sequencing and annotation of the Blastocystis hominis genome.</title>
        <authorList>
            <person name="Wincker P."/>
        </authorList>
    </citation>
    <scope>NUCLEOTIDE SEQUENCE</scope>
    <source>
        <strain evidence="2">Singapore isolate B</strain>
    </source>
</reference>
<dbReference type="InParanoid" id="D8LW08"/>
<evidence type="ECO:0000256" key="1">
    <source>
        <dbReference type="SAM" id="MobiDB-lite"/>
    </source>
</evidence>
<name>D8LW08_BLAHO</name>